<comment type="similarity">
    <text evidence="6">Belongs to the class-I aminoacyl-tRNA synthetase family.</text>
</comment>
<dbReference type="GO" id="GO:0006428">
    <property type="term" value="P:isoleucyl-tRNA aminoacylation"/>
    <property type="evidence" value="ECO:0007669"/>
    <property type="project" value="TreeGrafter"/>
</dbReference>
<dbReference type="Proteomes" id="UP001153678">
    <property type="component" value="Unassembled WGS sequence"/>
</dbReference>
<comment type="caution">
    <text evidence="9">The sequence shown here is derived from an EMBL/GenBank/DDBJ whole genome shotgun (WGS) entry which is preliminary data.</text>
</comment>
<dbReference type="GO" id="GO:0004822">
    <property type="term" value="F:isoleucine-tRNA ligase activity"/>
    <property type="evidence" value="ECO:0007669"/>
    <property type="project" value="TreeGrafter"/>
</dbReference>
<dbReference type="PANTHER" id="PTHR42765">
    <property type="entry name" value="SOLEUCYL-TRNA SYNTHETASE"/>
    <property type="match status" value="1"/>
</dbReference>
<evidence type="ECO:0000256" key="7">
    <source>
        <dbReference type="SAM" id="MobiDB-lite"/>
    </source>
</evidence>
<name>A0A9W4SAB9_9GLOM</name>
<dbReference type="InterPro" id="IPR009008">
    <property type="entry name" value="Val/Leu/Ile-tRNA-synth_edit"/>
</dbReference>
<keyword evidence="1 6" id="KW-0436">Ligase</keyword>
<reference evidence="9" key="1">
    <citation type="submission" date="2022-08" db="EMBL/GenBank/DDBJ databases">
        <authorList>
            <person name="Kallberg Y."/>
            <person name="Tangrot J."/>
            <person name="Rosling A."/>
        </authorList>
    </citation>
    <scope>NUCLEOTIDE SEQUENCE</scope>
    <source>
        <strain evidence="9">Wild A</strain>
    </source>
</reference>
<dbReference type="Gene3D" id="3.40.50.620">
    <property type="entry name" value="HUPs"/>
    <property type="match status" value="1"/>
</dbReference>
<dbReference type="OrthoDB" id="10264412at2759"/>
<evidence type="ECO:0000256" key="6">
    <source>
        <dbReference type="RuleBase" id="RU363035"/>
    </source>
</evidence>
<sequence length="779" mass="88035">MNYPALKIDKNNQPEYKTNPLLPISSVGTDYTTADQTHLPVGSALMTDTLDGSGNGTSILNSKGITHIIHAAPNPRSSFTSDQHFINCVVKSVQNSIILADRIEEGSNKLAICLVGGGIFRGTRGSERYFLKKIKELENELFTTKTSTIGNISFLGETKGIAKGVEVKVGEIYDKSIHDANFIVNAANTEVKFGRGISGDIKSRVGNSDKIDRKARELIGEFYSKIDKKGGGGNNDKKITFQAVYTGPDVDTSTQKFLPFKITIKETDKGKKLFRENDFVEIEEIKTKKPIPDKGPPIPTPPDTKTASEWQAELKAVDNDMEQIFTEDKASSSLGEFFAKNNPPAVIETIKRFEYDNSSNSEKETRNKKMRKYYGLEKNVPLTDEQINEFCYKVGIGEIIESAINENEEQIPNNTKNPESNILKIVGIGALILIPLGDTLLLPKTNFPLKNTNHFESEKKTREFWEEKKIYQQALANNKNNQPFILHSGPPYANGKLHIGHVLNFLIKDIIVRFQASMGYYTPFLLGWDAHGLPTELKALQVYKNQATINLRQFCHNFALEQVQLQKEQLKKIGLFTDYDKHYITLDKKYEAEQIRIFGEMVKKNLIYRGFRPIHWSCSHETALAEAEIEYYEKKDTSLYFKIKLVESFGGKENVRSEKLKVEKILVGEKLLGLNYFHPYRKDIKGYIVDGSDFIEEGEGTGIVHLAPAFGAEDFMVAKREKLMIECPLEPNGLFNEKIKVSELVGKNYQEVNKYVIADLEKRNLIVKKAEIIHSYPHD</sequence>
<gene>
    <name evidence="9" type="ORF">FWILDA_LOCUS360</name>
</gene>
<dbReference type="GO" id="GO:0005524">
    <property type="term" value="F:ATP binding"/>
    <property type="evidence" value="ECO:0007669"/>
    <property type="project" value="UniProtKB-KW"/>
</dbReference>
<dbReference type="Pfam" id="PF00133">
    <property type="entry name" value="tRNA-synt_1"/>
    <property type="match status" value="1"/>
</dbReference>
<feature type="region of interest" description="Disordered" evidence="7">
    <location>
        <begin position="1"/>
        <end position="20"/>
    </location>
</feature>
<evidence type="ECO:0000313" key="9">
    <source>
        <dbReference type="EMBL" id="CAI2162043.1"/>
    </source>
</evidence>
<evidence type="ECO:0000256" key="4">
    <source>
        <dbReference type="ARBA" id="ARBA00022917"/>
    </source>
</evidence>
<keyword evidence="5 6" id="KW-0030">Aminoacyl-tRNA synthetase</keyword>
<evidence type="ECO:0000256" key="1">
    <source>
        <dbReference type="ARBA" id="ARBA00022598"/>
    </source>
</evidence>
<dbReference type="EMBL" id="CAMKVN010000022">
    <property type="protein sequence ID" value="CAI2162043.1"/>
    <property type="molecule type" value="Genomic_DNA"/>
</dbReference>
<dbReference type="SUPFAM" id="SSF52374">
    <property type="entry name" value="Nucleotidylyl transferase"/>
    <property type="match status" value="1"/>
</dbReference>
<evidence type="ECO:0000313" key="10">
    <source>
        <dbReference type="Proteomes" id="UP001153678"/>
    </source>
</evidence>
<keyword evidence="2 6" id="KW-0547">Nucleotide-binding</keyword>
<organism evidence="9 10">
    <name type="scientific">Funneliformis geosporum</name>
    <dbReference type="NCBI Taxonomy" id="1117311"/>
    <lineage>
        <taxon>Eukaryota</taxon>
        <taxon>Fungi</taxon>
        <taxon>Fungi incertae sedis</taxon>
        <taxon>Mucoromycota</taxon>
        <taxon>Glomeromycotina</taxon>
        <taxon>Glomeromycetes</taxon>
        <taxon>Glomerales</taxon>
        <taxon>Glomeraceae</taxon>
        <taxon>Funneliformis</taxon>
    </lineage>
</organism>
<evidence type="ECO:0000259" key="8">
    <source>
        <dbReference type="Pfam" id="PF00133"/>
    </source>
</evidence>
<evidence type="ECO:0000256" key="3">
    <source>
        <dbReference type="ARBA" id="ARBA00022840"/>
    </source>
</evidence>
<keyword evidence="4 6" id="KW-0648">Protein biosynthesis</keyword>
<dbReference type="PANTHER" id="PTHR42765:SF1">
    <property type="entry name" value="ISOLEUCINE--TRNA LIGASE, MITOCHONDRIAL"/>
    <property type="match status" value="1"/>
</dbReference>
<dbReference type="InterPro" id="IPR050081">
    <property type="entry name" value="Ile-tRNA_ligase"/>
</dbReference>
<keyword evidence="3 6" id="KW-0067">ATP-binding</keyword>
<dbReference type="SUPFAM" id="SSF50677">
    <property type="entry name" value="ValRS/IleRS/LeuRS editing domain"/>
    <property type="match status" value="1"/>
</dbReference>
<dbReference type="InterPro" id="IPR014729">
    <property type="entry name" value="Rossmann-like_a/b/a_fold"/>
</dbReference>
<dbReference type="GO" id="GO:0002161">
    <property type="term" value="F:aminoacyl-tRNA deacylase activity"/>
    <property type="evidence" value="ECO:0007669"/>
    <property type="project" value="InterPro"/>
</dbReference>
<evidence type="ECO:0000256" key="2">
    <source>
        <dbReference type="ARBA" id="ARBA00022741"/>
    </source>
</evidence>
<dbReference type="GO" id="GO:0005829">
    <property type="term" value="C:cytosol"/>
    <property type="evidence" value="ECO:0007669"/>
    <property type="project" value="TreeGrafter"/>
</dbReference>
<keyword evidence="10" id="KW-1185">Reference proteome</keyword>
<dbReference type="AlphaFoldDB" id="A0A9W4SAB9"/>
<dbReference type="InterPro" id="IPR001412">
    <property type="entry name" value="aa-tRNA-synth_I_CS"/>
</dbReference>
<dbReference type="Gene3D" id="3.90.740.10">
    <property type="entry name" value="Valyl/Leucyl/Isoleucyl-tRNA synthetase, editing domain"/>
    <property type="match status" value="1"/>
</dbReference>
<proteinExistence type="inferred from homology"/>
<protein>
    <submittedName>
        <fullName evidence="9">2945_t:CDS:1</fullName>
    </submittedName>
</protein>
<evidence type="ECO:0000256" key="5">
    <source>
        <dbReference type="ARBA" id="ARBA00023146"/>
    </source>
</evidence>
<accession>A0A9W4SAB9</accession>
<dbReference type="InterPro" id="IPR002300">
    <property type="entry name" value="aa-tRNA-synth_Ia"/>
</dbReference>
<feature type="domain" description="Aminoacyl-tRNA synthetase class Ia" evidence="8">
    <location>
        <begin position="462"/>
        <end position="662"/>
    </location>
</feature>
<dbReference type="PROSITE" id="PS00178">
    <property type="entry name" value="AA_TRNA_LIGASE_I"/>
    <property type="match status" value="1"/>
</dbReference>